<dbReference type="GO" id="GO:0016787">
    <property type="term" value="F:hydrolase activity"/>
    <property type="evidence" value="ECO:0007669"/>
    <property type="project" value="InterPro"/>
</dbReference>
<dbReference type="AlphaFoldDB" id="A0A6J6Q880"/>
<proteinExistence type="predicted"/>
<dbReference type="Gene3D" id="3.20.20.140">
    <property type="entry name" value="Metal-dependent hydrolases"/>
    <property type="match status" value="1"/>
</dbReference>
<dbReference type="EMBL" id="CAEZXP010000006">
    <property type="protein sequence ID" value="CAB4705405.1"/>
    <property type="molecule type" value="Genomic_DNA"/>
</dbReference>
<dbReference type="PANTHER" id="PTHR43383:SF2">
    <property type="entry name" value="AMIDOHYDROLASE 2 FAMILY PROTEIN"/>
    <property type="match status" value="1"/>
</dbReference>
<dbReference type="SUPFAM" id="SSF51556">
    <property type="entry name" value="Metallo-dependent hydrolases"/>
    <property type="match status" value="1"/>
</dbReference>
<dbReference type="InterPro" id="IPR006680">
    <property type="entry name" value="Amidohydro-rel"/>
</dbReference>
<dbReference type="Pfam" id="PF04909">
    <property type="entry name" value="Amidohydro_2"/>
    <property type="match status" value="1"/>
</dbReference>
<sequence>MSSSDLAFEIAAIRLVDTHEHLQPAGAWRENGPDILQDLFGHYAWHDLVSAGLQPDALERLLNPASGSITARFNDIREAWERTQFAGYGEAIRLSAHHTYGIDEITAEALEAAQPIVASLQNDAERLRLMREVALLDHVQIDDMQWNRVPEPLSPEFFTYDLSMWSFCRGEIENEKIAAETGVTVTDLDSLRNAIASIFLKNAPHSIAVKSQHAYDRSLAWEERTEAEATHALQAVLRDGGTSIDRAVLGDWCWARSIEHAIEYGLPFKVHTGMFARNGRMTIAWVRPGHLTKLLARYPEARFVLMHIGYPYGDELISIAKHYANVWVDLCWAWSIDPYSSSDFVRRFIHAAPVNKLFAYGGDTMWPTNVLAYSLQARRWLTKTLEAEVAAGDLTEKQAITIAERIMRRNQFECFDLL</sequence>
<name>A0A6J6Q880_9ZZZZ</name>
<dbReference type="PANTHER" id="PTHR43383">
    <property type="entry name" value="NODULIN 6"/>
    <property type="match status" value="1"/>
</dbReference>
<feature type="domain" description="Amidohydrolase-related" evidence="1">
    <location>
        <begin position="257"/>
        <end position="386"/>
    </location>
</feature>
<accession>A0A6J6Q880</accession>
<organism evidence="2">
    <name type="scientific">freshwater metagenome</name>
    <dbReference type="NCBI Taxonomy" id="449393"/>
    <lineage>
        <taxon>unclassified sequences</taxon>
        <taxon>metagenomes</taxon>
        <taxon>ecological metagenomes</taxon>
    </lineage>
</organism>
<evidence type="ECO:0000259" key="1">
    <source>
        <dbReference type="Pfam" id="PF04909"/>
    </source>
</evidence>
<protein>
    <submittedName>
        <fullName evidence="2">Unannotated protein</fullName>
    </submittedName>
</protein>
<evidence type="ECO:0000313" key="2">
    <source>
        <dbReference type="EMBL" id="CAB4705405.1"/>
    </source>
</evidence>
<reference evidence="2" key="1">
    <citation type="submission" date="2020-05" db="EMBL/GenBank/DDBJ databases">
        <authorList>
            <person name="Chiriac C."/>
            <person name="Salcher M."/>
            <person name="Ghai R."/>
            <person name="Kavagutti S V."/>
        </authorList>
    </citation>
    <scope>NUCLEOTIDE SEQUENCE</scope>
</reference>
<dbReference type="InterPro" id="IPR032466">
    <property type="entry name" value="Metal_Hydrolase"/>
</dbReference>
<gene>
    <name evidence="2" type="ORF">UFOPK2399_01630</name>
</gene>